<gene>
    <name evidence="10" type="ORF">CALMAC_LOCUS52</name>
</gene>
<feature type="region of interest" description="Disordered" evidence="7">
    <location>
        <begin position="103"/>
        <end position="137"/>
    </location>
</feature>
<organism evidence="10 11">
    <name type="scientific">Callosobruchus maculatus</name>
    <name type="common">Southern cowpea weevil</name>
    <name type="synonym">Pulse bruchid</name>
    <dbReference type="NCBI Taxonomy" id="64391"/>
    <lineage>
        <taxon>Eukaryota</taxon>
        <taxon>Metazoa</taxon>
        <taxon>Ecdysozoa</taxon>
        <taxon>Arthropoda</taxon>
        <taxon>Hexapoda</taxon>
        <taxon>Insecta</taxon>
        <taxon>Pterygota</taxon>
        <taxon>Neoptera</taxon>
        <taxon>Endopterygota</taxon>
        <taxon>Coleoptera</taxon>
        <taxon>Polyphaga</taxon>
        <taxon>Cucujiformia</taxon>
        <taxon>Chrysomeloidea</taxon>
        <taxon>Chrysomelidae</taxon>
        <taxon>Bruchinae</taxon>
        <taxon>Bruchini</taxon>
        <taxon>Callosobruchus</taxon>
    </lineage>
</organism>
<keyword evidence="6" id="KW-0862">Zinc</keyword>
<evidence type="ECO:0000313" key="10">
    <source>
        <dbReference type="EMBL" id="VEN33527.1"/>
    </source>
</evidence>
<dbReference type="Pfam" id="PF22191">
    <property type="entry name" value="IBR_1"/>
    <property type="match status" value="1"/>
</dbReference>
<dbReference type="EMBL" id="CAACVG010000069">
    <property type="protein sequence ID" value="VEN33527.1"/>
    <property type="molecule type" value="Genomic_DNA"/>
</dbReference>
<dbReference type="CDD" id="cd20352">
    <property type="entry name" value="Rcat_RBR_RNF144"/>
    <property type="match status" value="1"/>
</dbReference>
<evidence type="ECO:0000256" key="7">
    <source>
        <dbReference type="SAM" id="MobiDB-lite"/>
    </source>
</evidence>
<evidence type="ECO:0000256" key="2">
    <source>
        <dbReference type="ARBA" id="ARBA00022723"/>
    </source>
</evidence>
<evidence type="ECO:0000256" key="3">
    <source>
        <dbReference type="ARBA" id="ARBA00022737"/>
    </source>
</evidence>
<dbReference type="OrthoDB" id="10009520at2759"/>
<dbReference type="InterPro" id="IPR044066">
    <property type="entry name" value="TRIAD_supradom"/>
</dbReference>
<evidence type="ECO:0000313" key="11">
    <source>
        <dbReference type="Proteomes" id="UP000410492"/>
    </source>
</evidence>
<reference evidence="10 11" key="1">
    <citation type="submission" date="2019-01" db="EMBL/GenBank/DDBJ databases">
        <authorList>
            <person name="Sayadi A."/>
        </authorList>
    </citation>
    <scope>NUCLEOTIDE SEQUENCE [LARGE SCALE GENOMIC DNA]</scope>
</reference>
<dbReference type="Proteomes" id="UP000410492">
    <property type="component" value="Unassembled WGS sequence"/>
</dbReference>
<dbReference type="GO" id="GO:0008270">
    <property type="term" value="F:zinc ion binding"/>
    <property type="evidence" value="ECO:0007669"/>
    <property type="project" value="UniProtKB-KW"/>
</dbReference>
<dbReference type="GO" id="GO:0016740">
    <property type="term" value="F:transferase activity"/>
    <property type="evidence" value="ECO:0007669"/>
    <property type="project" value="UniProtKB-KW"/>
</dbReference>
<keyword evidence="11" id="KW-1185">Reference proteome</keyword>
<feature type="domain" description="RING-type" evidence="9">
    <location>
        <begin position="1"/>
        <end position="50"/>
    </location>
</feature>
<evidence type="ECO:0000256" key="4">
    <source>
        <dbReference type="ARBA" id="ARBA00022771"/>
    </source>
</evidence>
<keyword evidence="8" id="KW-0472">Membrane</keyword>
<keyword evidence="8" id="KW-0812">Transmembrane</keyword>
<protein>
    <recommendedName>
        <fullName evidence="9">RING-type domain-containing protein</fullName>
    </recommendedName>
</protein>
<proteinExistence type="predicted"/>
<keyword evidence="3" id="KW-0677">Repeat</keyword>
<evidence type="ECO:0000256" key="5">
    <source>
        <dbReference type="ARBA" id="ARBA00022786"/>
    </source>
</evidence>
<accession>A0A653BD84</accession>
<dbReference type="Gene3D" id="1.20.120.1750">
    <property type="match status" value="1"/>
</dbReference>
<dbReference type="AlphaFoldDB" id="A0A653BD84"/>
<name>A0A653BD84_CALMS</name>
<feature type="transmembrane region" description="Helical" evidence="8">
    <location>
        <begin position="64"/>
        <end position="86"/>
    </location>
</feature>
<evidence type="ECO:0000259" key="9">
    <source>
        <dbReference type="PROSITE" id="PS51873"/>
    </source>
</evidence>
<evidence type="ECO:0000256" key="8">
    <source>
        <dbReference type="SAM" id="Phobius"/>
    </source>
</evidence>
<evidence type="ECO:0000256" key="1">
    <source>
        <dbReference type="ARBA" id="ARBA00022679"/>
    </source>
</evidence>
<dbReference type="PROSITE" id="PS51873">
    <property type="entry name" value="TRIAD"/>
    <property type="match status" value="1"/>
</dbReference>
<keyword evidence="1" id="KW-0808">Transferase</keyword>
<keyword evidence="2" id="KW-0479">Metal-binding</keyword>
<dbReference type="SUPFAM" id="SSF57850">
    <property type="entry name" value="RING/U-box"/>
    <property type="match status" value="1"/>
</dbReference>
<keyword evidence="4" id="KW-0863">Zinc-finger</keyword>
<keyword evidence="8" id="KW-1133">Transmembrane helix</keyword>
<keyword evidence="5" id="KW-0833">Ubl conjugation pathway</keyword>
<evidence type="ECO:0000256" key="6">
    <source>
        <dbReference type="ARBA" id="ARBA00022833"/>
    </source>
</evidence>
<sequence length="137" mass="15029">MCNVPIEKDEGCAQMMCKRCKHVFCWYCLASLDDDFLLRHYDRGPCKNKLGHSRASVLWHRTQVVGIFASFGILLLVASPLLLLAAPCIACSRCRLCNADAASSRLGDDDDEGAGRRDSVGGARRRSQEEAAPGADR</sequence>